<gene>
    <name evidence="2" type="ORF">Ctob_001651</name>
</gene>
<organism evidence="2 3">
    <name type="scientific">Chrysochromulina tobinii</name>
    <dbReference type="NCBI Taxonomy" id="1460289"/>
    <lineage>
        <taxon>Eukaryota</taxon>
        <taxon>Haptista</taxon>
        <taxon>Haptophyta</taxon>
        <taxon>Prymnesiophyceae</taxon>
        <taxon>Prymnesiales</taxon>
        <taxon>Chrysochromulinaceae</taxon>
        <taxon>Chrysochromulina</taxon>
    </lineage>
</organism>
<dbReference type="Proteomes" id="UP000037460">
    <property type="component" value="Unassembled WGS sequence"/>
</dbReference>
<protein>
    <submittedName>
        <fullName evidence="2">Uncharacterized protein</fullName>
    </submittedName>
</protein>
<comment type="caution">
    <text evidence="2">The sequence shown here is derived from an EMBL/GenBank/DDBJ whole genome shotgun (WGS) entry which is preliminary data.</text>
</comment>
<sequence>MAHTSPSSIPPKTQHAWPADAENEGQPVPAWVKRWSSKLPDKLRTFVSDAKDAAASPAPAAHVSPEKAYVPPRRAPSQSPEKAYVPPRRAPSDSYGLHPSAGAGCSRDELEAERERRLEAERESRRLQSEVWSLKAEVSRLHEMMKRFDASNLESPSEAEAAVDMFLRLAREAHSVGEKMRTAEFEARRGGRYGLPTASPVAPADGPTPPSSPSKAAARYAAAAAAAAAAYAPASASSAADEGAHHGAPNSSSSAEDEIEIEDEIEEISTETLAKASGAPPEGTPAGMATAEGTPAAEGEEAPMDEESFQTLQRDYMAMQYDDVFSKLEARDGDASLLLVRGEWISQMTGGDFALPQPGCVLPPEALIAATELRAIFGSVIKGISGGYRQVVLPFLTVTHMWTDAEHPDPEEELLKGVLDVLQARWEDFAERDLASPSGEVGGMVGAPSAEEMAAAYLAAREITEAHAQEMAGKAVVGADDESAVAGAVGRSRLSPPPEAPSWAPRPGSAHSGSEASHAGSEESA</sequence>
<reference evidence="3" key="1">
    <citation type="journal article" date="2015" name="PLoS Genet.">
        <title>Genome Sequence and Transcriptome Analyses of Chrysochromulina tobin: Metabolic Tools for Enhanced Algal Fitness in the Prominent Order Prymnesiales (Haptophyceae).</title>
        <authorList>
            <person name="Hovde B.T."/>
            <person name="Deodato C.R."/>
            <person name="Hunsperger H.M."/>
            <person name="Ryken S.A."/>
            <person name="Yost W."/>
            <person name="Jha R.K."/>
            <person name="Patterson J."/>
            <person name="Monnat R.J. Jr."/>
            <person name="Barlow S.B."/>
            <person name="Starkenburg S.R."/>
            <person name="Cattolico R.A."/>
        </authorList>
    </citation>
    <scope>NUCLEOTIDE SEQUENCE</scope>
    <source>
        <strain evidence="3">CCMP291</strain>
    </source>
</reference>
<feature type="compositionally biased region" description="Acidic residues" evidence="1">
    <location>
        <begin position="298"/>
        <end position="307"/>
    </location>
</feature>
<feature type="compositionally biased region" description="Low complexity" evidence="1">
    <location>
        <begin position="501"/>
        <end position="525"/>
    </location>
</feature>
<feature type="region of interest" description="Disordered" evidence="1">
    <location>
        <begin position="240"/>
        <end position="259"/>
    </location>
</feature>
<feature type="compositionally biased region" description="Low complexity" evidence="1">
    <location>
        <begin position="284"/>
        <end position="297"/>
    </location>
</feature>
<feature type="region of interest" description="Disordered" evidence="1">
    <location>
        <begin position="272"/>
        <end position="307"/>
    </location>
</feature>
<name>A0A0M0J2Z0_9EUKA</name>
<evidence type="ECO:0000256" key="1">
    <source>
        <dbReference type="SAM" id="MobiDB-lite"/>
    </source>
</evidence>
<feature type="region of interest" description="Disordered" evidence="1">
    <location>
        <begin position="50"/>
        <end position="126"/>
    </location>
</feature>
<evidence type="ECO:0000313" key="2">
    <source>
        <dbReference type="EMBL" id="KOO20911.1"/>
    </source>
</evidence>
<feature type="region of interest" description="Disordered" evidence="1">
    <location>
        <begin position="1"/>
        <end position="31"/>
    </location>
</feature>
<dbReference type="EMBL" id="JWZX01003403">
    <property type="protein sequence ID" value="KOO20911.1"/>
    <property type="molecule type" value="Genomic_DNA"/>
</dbReference>
<feature type="region of interest" description="Disordered" evidence="1">
    <location>
        <begin position="187"/>
        <end position="215"/>
    </location>
</feature>
<feature type="region of interest" description="Disordered" evidence="1">
    <location>
        <begin position="487"/>
        <end position="525"/>
    </location>
</feature>
<dbReference type="AlphaFoldDB" id="A0A0M0J2Z0"/>
<accession>A0A0M0J2Z0</accession>
<feature type="compositionally biased region" description="Basic and acidic residues" evidence="1">
    <location>
        <begin position="106"/>
        <end position="126"/>
    </location>
</feature>
<proteinExistence type="predicted"/>
<evidence type="ECO:0000313" key="3">
    <source>
        <dbReference type="Proteomes" id="UP000037460"/>
    </source>
</evidence>
<feature type="compositionally biased region" description="Polar residues" evidence="1">
    <location>
        <begin position="1"/>
        <end position="11"/>
    </location>
</feature>
<keyword evidence="3" id="KW-1185">Reference proteome</keyword>